<keyword evidence="3" id="KW-1185">Reference proteome</keyword>
<dbReference type="Gene3D" id="3.30.450.20">
    <property type="entry name" value="PAS domain"/>
    <property type="match status" value="1"/>
</dbReference>
<reference evidence="2" key="1">
    <citation type="submission" date="2023-01" db="EMBL/GenBank/DDBJ databases">
        <title>Sulfurovum sp. zt1-1 genome assembly.</title>
        <authorList>
            <person name="Wang J."/>
        </authorList>
    </citation>
    <scope>NUCLEOTIDE SEQUENCE</scope>
    <source>
        <strain evidence="2">Zt1-1</strain>
    </source>
</reference>
<name>A0ABT7R2K2_9BACT</name>
<accession>A0ABT7R2K2</accession>
<dbReference type="InterPro" id="IPR035965">
    <property type="entry name" value="PAS-like_dom_sf"/>
</dbReference>
<dbReference type="SUPFAM" id="SSF55785">
    <property type="entry name" value="PYP-like sensor domain (PAS domain)"/>
    <property type="match status" value="1"/>
</dbReference>
<dbReference type="PROSITE" id="PS50112">
    <property type="entry name" value="PAS"/>
    <property type="match status" value="1"/>
</dbReference>
<dbReference type="EMBL" id="JAQIBD010000006">
    <property type="protein sequence ID" value="MDM5272766.1"/>
    <property type="molecule type" value="Genomic_DNA"/>
</dbReference>
<dbReference type="InterPro" id="IPR000014">
    <property type="entry name" value="PAS"/>
</dbReference>
<evidence type="ECO:0000313" key="3">
    <source>
        <dbReference type="Proteomes" id="UP001169069"/>
    </source>
</evidence>
<dbReference type="Pfam" id="PF08447">
    <property type="entry name" value="PAS_3"/>
    <property type="match status" value="1"/>
</dbReference>
<feature type="domain" description="PAS" evidence="1">
    <location>
        <begin position="18"/>
        <end position="70"/>
    </location>
</feature>
<dbReference type="RefSeq" id="WP_289414615.1">
    <property type="nucleotide sequence ID" value="NZ_JAQIBD010000006.1"/>
</dbReference>
<protein>
    <submittedName>
        <fullName evidence="2">PAS domain-containing protein</fullName>
    </submittedName>
</protein>
<organism evidence="2 3">
    <name type="scientific">Sulfurovum zhangzhouensis</name>
    <dbReference type="NCBI Taxonomy" id="3019067"/>
    <lineage>
        <taxon>Bacteria</taxon>
        <taxon>Pseudomonadati</taxon>
        <taxon>Campylobacterota</taxon>
        <taxon>Epsilonproteobacteria</taxon>
        <taxon>Campylobacterales</taxon>
        <taxon>Sulfurovaceae</taxon>
        <taxon>Sulfurovum</taxon>
    </lineage>
</organism>
<dbReference type="NCBIfam" id="TIGR00229">
    <property type="entry name" value="sensory_box"/>
    <property type="match status" value="1"/>
</dbReference>
<evidence type="ECO:0000259" key="1">
    <source>
        <dbReference type="PROSITE" id="PS50112"/>
    </source>
</evidence>
<sequence>MKEKELKLDKQSNYSICVNQVGIITKVSSEFANLLGYTTEELINERHNIVWHPDMPKIIFKLMWEKLHNGEKFIGFIKHQSKSGDYCWLSNKAYLYSNEPNGTRKYFSYKGLIPMRAKYHIDHLYSSLLKEEETGGIEASEKYLNEYLNFRGVTYDEYIETFDDTVGVFKVGYFMTRKLFS</sequence>
<dbReference type="Proteomes" id="UP001169069">
    <property type="component" value="Unassembled WGS sequence"/>
</dbReference>
<dbReference type="CDD" id="cd00130">
    <property type="entry name" value="PAS"/>
    <property type="match status" value="1"/>
</dbReference>
<gene>
    <name evidence="2" type="ORF">PGH07_11330</name>
</gene>
<dbReference type="InterPro" id="IPR013655">
    <property type="entry name" value="PAS_fold_3"/>
</dbReference>
<comment type="caution">
    <text evidence="2">The sequence shown here is derived from an EMBL/GenBank/DDBJ whole genome shotgun (WGS) entry which is preliminary data.</text>
</comment>
<proteinExistence type="predicted"/>
<evidence type="ECO:0000313" key="2">
    <source>
        <dbReference type="EMBL" id="MDM5272766.1"/>
    </source>
</evidence>